<comment type="caution">
    <text evidence="3">Lacks conserved residue(s) required for the propagation of feature annotation.</text>
</comment>
<feature type="domain" description="Flavoprotein" evidence="5">
    <location>
        <begin position="5"/>
        <end position="176"/>
    </location>
</feature>
<keyword evidence="1 3" id="KW-0210">Decarboxylase</keyword>
<dbReference type="InterPro" id="IPR005252">
    <property type="entry name" value="CoaBC"/>
</dbReference>
<feature type="domain" description="DNA/pantothenate metabolism flavoprotein C-terminal" evidence="6">
    <location>
        <begin position="186"/>
        <end position="395"/>
    </location>
</feature>
<keyword evidence="2 3" id="KW-0456">Lyase</keyword>
<dbReference type="GO" id="GO:0015941">
    <property type="term" value="P:pantothenate catabolic process"/>
    <property type="evidence" value="ECO:0007669"/>
    <property type="project" value="InterPro"/>
</dbReference>
<dbReference type="AlphaFoldDB" id="A0A4Z1BH04"/>
<dbReference type="EC" id="4.1.1.36" evidence="3"/>
<name>A0A4Z1BH04_9GAMM</name>
<dbReference type="PANTHER" id="PTHR14359:SF6">
    <property type="entry name" value="PHOSPHOPANTOTHENOYLCYSTEINE DECARBOXYLASE"/>
    <property type="match status" value="1"/>
</dbReference>
<feature type="region of interest" description="Phosphopantothenate--cysteine ligase" evidence="3">
    <location>
        <begin position="191"/>
        <end position="403"/>
    </location>
</feature>
<evidence type="ECO:0000256" key="4">
    <source>
        <dbReference type="RuleBase" id="RU364078"/>
    </source>
</evidence>
<sequence length="403" mass="42708">MAAHRILLGVTGGIAAYKSAELVRLLKKSGREVRVVMTHGAEAFMTPLTFQALSGEPVRTSLLDPEAEAGMGHIELAKWADLIVVAPASADFMARLANGMADDLLTTLCCATEAPIALAPAMNQAMWSNHRTRRNTGLLEADPQITLWGPDQGSQACGDVGPGRMLEPAALFERILAEPEGAGKALAGKRVVITAGPTREPIDPVRYISNHSSGKMGYALAAAAREAGAEVVLVSGPVVLDAPAGVERRFVTTARDMLEASGHAVDEGCDLFIATAAVADYRPDSCAGDKIKKTSDAMNVALVRNPDTLATIAARKDAPFTVGFAAETRDVEHYALDKMSRKKLDMIVANDVSVPGLGFNSEDNAVTVFWAGGRENIGPDTKARLSRRLIALIADQLTNKEAR</sequence>
<feature type="binding site" evidence="3">
    <location>
        <position position="324"/>
    </location>
    <ligand>
        <name>CTP</name>
        <dbReference type="ChEBI" id="CHEBI:37563"/>
    </ligand>
</feature>
<dbReference type="EMBL" id="SRPF01000004">
    <property type="protein sequence ID" value="TGN38729.1"/>
    <property type="molecule type" value="Genomic_DNA"/>
</dbReference>
<dbReference type="Gene3D" id="3.40.50.10300">
    <property type="entry name" value="CoaB-like"/>
    <property type="match status" value="1"/>
</dbReference>
<dbReference type="PANTHER" id="PTHR14359">
    <property type="entry name" value="HOMO-OLIGOMERIC FLAVIN CONTAINING CYS DECARBOXYLASE FAMILY"/>
    <property type="match status" value="1"/>
</dbReference>
<evidence type="ECO:0000313" key="8">
    <source>
        <dbReference type="Proteomes" id="UP000298325"/>
    </source>
</evidence>
<accession>A0A4Z1BH04</accession>
<keyword evidence="8" id="KW-1185">Reference proteome</keyword>
<reference evidence="7 8" key="1">
    <citation type="submission" date="2019-04" db="EMBL/GenBank/DDBJ databases">
        <authorList>
            <person name="Park S."/>
            <person name="Yoon J.-H."/>
        </authorList>
    </citation>
    <scope>NUCLEOTIDE SEQUENCE [LARGE SCALE GENOMIC DNA]</scope>
    <source>
        <strain evidence="7 8">HJM-18</strain>
    </source>
</reference>
<dbReference type="Pfam" id="PF04127">
    <property type="entry name" value="DFP"/>
    <property type="match status" value="1"/>
</dbReference>
<dbReference type="InterPro" id="IPR035929">
    <property type="entry name" value="CoaB-like_sf"/>
</dbReference>
<dbReference type="GO" id="GO:0071513">
    <property type="term" value="C:phosphopantothenoylcysteine decarboxylase complex"/>
    <property type="evidence" value="ECO:0007669"/>
    <property type="project" value="TreeGrafter"/>
</dbReference>
<dbReference type="Gene3D" id="3.40.50.1950">
    <property type="entry name" value="Flavin prenyltransferase-like"/>
    <property type="match status" value="1"/>
</dbReference>
<dbReference type="InterPro" id="IPR007085">
    <property type="entry name" value="DNA/pantothenate-metab_flavo_C"/>
</dbReference>
<organism evidence="7 8">
    <name type="scientific">Marinobacter confluentis</name>
    <dbReference type="NCBI Taxonomy" id="1697557"/>
    <lineage>
        <taxon>Bacteria</taxon>
        <taxon>Pseudomonadati</taxon>
        <taxon>Pseudomonadota</taxon>
        <taxon>Gammaproteobacteria</taxon>
        <taxon>Pseudomonadales</taxon>
        <taxon>Marinobacteraceae</taxon>
        <taxon>Marinobacter</taxon>
    </lineage>
</organism>
<dbReference type="EC" id="6.3.2.5" evidence="3"/>
<evidence type="ECO:0000313" key="7">
    <source>
        <dbReference type="EMBL" id="TGN38729.1"/>
    </source>
</evidence>
<dbReference type="InterPro" id="IPR036551">
    <property type="entry name" value="Flavin_trans-like"/>
</dbReference>
<comment type="function">
    <text evidence="4">Catalyzes two steps in the biosynthesis of coenzyme A. In the first step cysteine is conjugated to 4'-phosphopantothenate to form 4-phosphopantothenoylcysteine, in the latter compound is decarboxylated to form 4'-phosphopantotheine.</text>
</comment>
<dbReference type="HAMAP" id="MF_02225">
    <property type="entry name" value="CoaBC"/>
    <property type="match status" value="1"/>
</dbReference>
<comment type="catalytic activity">
    <reaction evidence="3 4">
        <text>(R)-4'-phosphopantothenate + L-cysteine + CTP = N-[(R)-4-phosphopantothenoyl]-L-cysteine + CMP + diphosphate + H(+)</text>
        <dbReference type="Rhea" id="RHEA:19397"/>
        <dbReference type="ChEBI" id="CHEBI:10986"/>
        <dbReference type="ChEBI" id="CHEBI:15378"/>
        <dbReference type="ChEBI" id="CHEBI:33019"/>
        <dbReference type="ChEBI" id="CHEBI:35235"/>
        <dbReference type="ChEBI" id="CHEBI:37563"/>
        <dbReference type="ChEBI" id="CHEBI:59458"/>
        <dbReference type="ChEBI" id="CHEBI:60377"/>
        <dbReference type="EC" id="6.3.2.5"/>
    </reaction>
</comment>
<comment type="pathway">
    <text evidence="3 4">Cofactor biosynthesis; coenzyme A biosynthesis; CoA from (R)-pantothenate: step 3/5.</text>
</comment>
<dbReference type="GO" id="GO:0004632">
    <property type="term" value="F:phosphopantothenate--cysteine ligase activity"/>
    <property type="evidence" value="ECO:0007669"/>
    <property type="project" value="UniProtKB-UniRule"/>
</dbReference>
<dbReference type="GO" id="GO:0046872">
    <property type="term" value="F:metal ion binding"/>
    <property type="evidence" value="ECO:0007669"/>
    <property type="project" value="UniProtKB-KW"/>
</dbReference>
<comment type="pathway">
    <text evidence="3 4">Cofactor biosynthesis; coenzyme A biosynthesis; CoA from (R)-pantothenate: step 2/5.</text>
</comment>
<evidence type="ECO:0000256" key="2">
    <source>
        <dbReference type="ARBA" id="ARBA00023239"/>
    </source>
</evidence>
<dbReference type="Proteomes" id="UP000298325">
    <property type="component" value="Unassembled WGS sequence"/>
</dbReference>
<dbReference type="OrthoDB" id="9802554at2"/>
<feature type="binding site" evidence="3">
    <location>
        <position position="342"/>
    </location>
    <ligand>
        <name>CTP</name>
        <dbReference type="ChEBI" id="CHEBI:37563"/>
    </ligand>
</feature>
<protein>
    <recommendedName>
        <fullName evidence="3">Coenzyme A biosynthesis bifunctional protein CoaBC</fullName>
    </recommendedName>
    <alternativeName>
        <fullName evidence="3">DNA/pantothenate metabolism flavoprotein</fullName>
    </alternativeName>
    <alternativeName>
        <fullName evidence="3">Phosphopantothenoylcysteine synthetase/decarboxylase</fullName>
        <shortName evidence="3">PPCS-PPCDC</shortName>
    </alternativeName>
    <domain>
        <recommendedName>
            <fullName evidence="3">Phosphopantothenoylcysteine decarboxylase</fullName>
            <shortName evidence="3">PPC decarboxylase</shortName>
            <shortName evidence="3">PPC-DC</shortName>
            <ecNumber evidence="3">4.1.1.36</ecNumber>
        </recommendedName>
        <alternativeName>
            <fullName evidence="3">CoaC</fullName>
        </alternativeName>
    </domain>
    <domain>
        <recommendedName>
            <fullName evidence="3">Phosphopantothenate--cysteine ligase</fullName>
            <ecNumber evidence="3">6.3.2.5</ecNumber>
        </recommendedName>
        <alternativeName>
            <fullName evidence="3">CoaB</fullName>
        </alternativeName>
        <alternativeName>
            <fullName evidence="3">Phosphopantothenoylcysteine synthetase</fullName>
            <shortName evidence="3">PPC synthetase</shortName>
            <shortName evidence="3">PPC-S</shortName>
        </alternativeName>
    </domain>
</protein>
<dbReference type="GO" id="GO:0015937">
    <property type="term" value="P:coenzyme A biosynthetic process"/>
    <property type="evidence" value="ECO:0007669"/>
    <property type="project" value="UniProtKB-UniRule"/>
</dbReference>
<dbReference type="InterPro" id="IPR003382">
    <property type="entry name" value="Flavoprotein"/>
</dbReference>
<keyword evidence="3 4" id="KW-0436">Ligase</keyword>
<feature type="binding site" evidence="3">
    <location>
        <position position="290"/>
    </location>
    <ligand>
        <name>CTP</name>
        <dbReference type="ChEBI" id="CHEBI:37563"/>
    </ligand>
</feature>
<evidence type="ECO:0000256" key="1">
    <source>
        <dbReference type="ARBA" id="ARBA00022793"/>
    </source>
</evidence>
<evidence type="ECO:0000256" key="3">
    <source>
        <dbReference type="HAMAP-Rule" id="MF_02225"/>
    </source>
</evidence>
<feature type="active site" description="Proton donor" evidence="3">
    <location>
        <position position="157"/>
    </location>
</feature>
<feature type="binding site" evidence="3">
    <location>
        <position position="280"/>
    </location>
    <ligand>
        <name>CTP</name>
        <dbReference type="ChEBI" id="CHEBI:37563"/>
    </ligand>
</feature>
<comment type="caution">
    <text evidence="7">The sequence shown here is derived from an EMBL/GenBank/DDBJ whole genome shotgun (WGS) entry which is preliminary data.</text>
</comment>
<keyword evidence="3 4" id="KW-0285">Flavoprotein</keyword>
<dbReference type="Pfam" id="PF02441">
    <property type="entry name" value="Flavoprotein"/>
    <property type="match status" value="1"/>
</dbReference>
<feature type="region of interest" description="Phosphopantothenoylcysteine decarboxylase" evidence="3">
    <location>
        <begin position="1"/>
        <end position="190"/>
    </location>
</feature>
<keyword evidence="3" id="KW-0460">Magnesium</keyword>
<keyword evidence="3" id="KW-0511">Multifunctional enzyme</keyword>
<evidence type="ECO:0000259" key="6">
    <source>
        <dbReference type="Pfam" id="PF04127"/>
    </source>
</evidence>
<comment type="similarity">
    <text evidence="3 4">In the N-terminal section; belongs to the HFCD (homo-oligomeric flavin containing Cys decarboxylase) superfamily.</text>
</comment>
<dbReference type="GO" id="GO:0004633">
    <property type="term" value="F:phosphopantothenoylcysteine decarboxylase activity"/>
    <property type="evidence" value="ECO:0007669"/>
    <property type="project" value="UniProtKB-UniRule"/>
</dbReference>
<comment type="function">
    <text evidence="3">Catalyzes two sequential steps in the biosynthesis of coenzyme A. In the first step cysteine is conjugated to 4'-phosphopantothenate to form 4-phosphopantothenoylcysteine. In the second step the latter compound is decarboxylated to form 4'-phosphopantotheine.</text>
</comment>
<dbReference type="SUPFAM" id="SSF52507">
    <property type="entry name" value="Homo-oligomeric flavin-containing Cys decarboxylases, HFCD"/>
    <property type="match status" value="1"/>
</dbReference>
<dbReference type="UniPathway" id="UPA00241">
    <property type="reaction ID" value="UER00353"/>
</dbReference>
<dbReference type="RefSeq" id="WP_135803955.1">
    <property type="nucleotide sequence ID" value="NZ_SRPF01000004.1"/>
</dbReference>
<comment type="catalytic activity">
    <reaction evidence="3 4">
        <text>N-[(R)-4-phosphopantothenoyl]-L-cysteine + H(+) = (R)-4'-phosphopantetheine + CO2</text>
        <dbReference type="Rhea" id="RHEA:16793"/>
        <dbReference type="ChEBI" id="CHEBI:15378"/>
        <dbReference type="ChEBI" id="CHEBI:16526"/>
        <dbReference type="ChEBI" id="CHEBI:59458"/>
        <dbReference type="ChEBI" id="CHEBI:61723"/>
        <dbReference type="EC" id="4.1.1.36"/>
    </reaction>
</comment>
<keyword evidence="3" id="KW-0479">Metal-binding</keyword>
<evidence type="ECO:0000259" key="5">
    <source>
        <dbReference type="Pfam" id="PF02441"/>
    </source>
</evidence>
<comment type="cofactor">
    <cofactor evidence="3">
        <name>FMN</name>
        <dbReference type="ChEBI" id="CHEBI:58210"/>
    </cofactor>
    <text evidence="3">Binds 1 FMN per subunit.</text>
</comment>
<comment type="cofactor">
    <cofactor evidence="3">
        <name>Mg(2+)</name>
        <dbReference type="ChEBI" id="CHEBI:18420"/>
    </cofactor>
</comment>
<gene>
    <name evidence="3 7" type="primary">coaBC</name>
    <name evidence="7" type="ORF">E5Q11_13385</name>
</gene>
<comment type="similarity">
    <text evidence="3 4">In the C-terminal section; belongs to the PPC synthetase family.</text>
</comment>
<dbReference type="NCBIfam" id="TIGR00521">
    <property type="entry name" value="coaBC_dfp"/>
    <property type="match status" value="1"/>
</dbReference>
<feature type="binding site" evidence="3">
    <location>
        <position position="338"/>
    </location>
    <ligand>
        <name>CTP</name>
        <dbReference type="ChEBI" id="CHEBI:37563"/>
    </ligand>
</feature>
<keyword evidence="3 4" id="KW-0288">FMN</keyword>
<proteinExistence type="inferred from homology"/>
<dbReference type="GO" id="GO:0010181">
    <property type="term" value="F:FMN binding"/>
    <property type="evidence" value="ECO:0007669"/>
    <property type="project" value="UniProtKB-UniRule"/>
</dbReference>
<dbReference type="SUPFAM" id="SSF102645">
    <property type="entry name" value="CoaB-like"/>
    <property type="match status" value="1"/>
</dbReference>